<organism evidence="6 7">
    <name type="scientific">Leptotrombidium deliense</name>
    <dbReference type="NCBI Taxonomy" id="299467"/>
    <lineage>
        <taxon>Eukaryota</taxon>
        <taxon>Metazoa</taxon>
        <taxon>Ecdysozoa</taxon>
        <taxon>Arthropoda</taxon>
        <taxon>Chelicerata</taxon>
        <taxon>Arachnida</taxon>
        <taxon>Acari</taxon>
        <taxon>Acariformes</taxon>
        <taxon>Trombidiformes</taxon>
        <taxon>Prostigmata</taxon>
        <taxon>Anystina</taxon>
        <taxon>Parasitengona</taxon>
        <taxon>Trombiculoidea</taxon>
        <taxon>Trombiculidae</taxon>
        <taxon>Leptotrombidium</taxon>
    </lineage>
</organism>
<dbReference type="EMBL" id="NCKV01012181">
    <property type="protein sequence ID" value="RWS21447.1"/>
    <property type="molecule type" value="Genomic_DNA"/>
</dbReference>
<name>A0A443S1M2_9ACAR</name>
<dbReference type="AlphaFoldDB" id="A0A443S1M2"/>
<protein>
    <recommendedName>
        <fullName evidence="5">RRM domain-containing protein</fullName>
    </recommendedName>
</protein>
<dbReference type="Pfam" id="PF00076">
    <property type="entry name" value="RRM_1"/>
    <property type="match status" value="1"/>
</dbReference>
<dbReference type="VEuPathDB" id="VectorBase:LDEU010593"/>
<dbReference type="OrthoDB" id="6159137at2759"/>
<keyword evidence="1" id="KW-0677">Repeat</keyword>
<keyword evidence="7" id="KW-1185">Reference proteome</keyword>
<dbReference type="Proteomes" id="UP000288716">
    <property type="component" value="Unassembled WGS sequence"/>
</dbReference>
<dbReference type="CDD" id="cd00590">
    <property type="entry name" value="RRM_SF"/>
    <property type="match status" value="1"/>
</dbReference>
<accession>A0A443S1M2</accession>
<evidence type="ECO:0000259" key="5">
    <source>
        <dbReference type="PROSITE" id="PS50102"/>
    </source>
</evidence>
<dbReference type="InterPro" id="IPR035979">
    <property type="entry name" value="RBD_domain_sf"/>
</dbReference>
<dbReference type="GO" id="GO:0003723">
    <property type="term" value="F:RNA binding"/>
    <property type="evidence" value="ECO:0007669"/>
    <property type="project" value="UniProtKB-UniRule"/>
</dbReference>
<reference evidence="6 7" key="1">
    <citation type="journal article" date="2018" name="Gigascience">
        <title>Genomes of trombidid mites reveal novel predicted allergens and laterally-transferred genes associated with secondary metabolism.</title>
        <authorList>
            <person name="Dong X."/>
            <person name="Chaisiri K."/>
            <person name="Xia D."/>
            <person name="Armstrong S.D."/>
            <person name="Fang Y."/>
            <person name="Donnelly M.J."/>
            <person name="Kadowaki T."/>
            <person name="McGarry J.W."/>
            <person name="Darby A.C."/>
            <person name="Makepeace B.L."/>
        </authorList>
    </citation>
    <scope>NUCLEOTIDE SEQUENCE [LARGE SCALE GENOMIC DNA]</scope>
    <source>
        <strain evidence="6">UoL-UT</strain>
    </source>
</reference>
<evidence type="ECO:0000256" key="1">
    <source>
        <dbReference type="ARBA" id="ARBA00022737"/>
    </source>
</evidence>
<evidence type="ECO:0000313" key="6">
    <source>
        <dbReference type="EMBL" id="RWS21447.1"/>
    </source>
</evidence>
<proteinExistence type="predicted"/>
<feature type="region of interest" description="Disordered" evidence="4">
    <location>
        <begin position="1"/>
        <end position="30"/>
    </location>
</feature>
<dbReference type="InterPro" id="IPR000504">
    <property type="entry name" value="RRM_dom"/>
</dbReference>
<dbReference type="SMART" id="SM00360">
    <property type="entry name" value="RRM"/>
    <property type="match status" value="1"/>
</dbReference>
<dbReference type="InterPro" id="IPR012677">
    <property type="entry name" value="Nucleotide-bd_a/b_plait_sf"/>
</dbReference>
<evidence type="ECO:0000256" key="3">
    <source>
        <dbReference type="PROSITE-ProRule" id="PRU00176"/>
    </source>
</evidence>
<keyword evidence="2 3" id="KW-0694">RNA-binding</keyword>
<feature type="compositionally biased region" description="Basic and acidic residues" evidence="4">
    <location>
        <begin position="15"/>
        <end position="27"/>
    </location>
</feature>
<sequence length="294" mass="35119">MSEDSGTRKPKNIRFKKEPEASEDKGPPIRFSDNLPTKPFAINIFESTAVRIGNLHSESSFDDLYQLFSKFGEIKNIKIYECSKSTNRFAFVYYENKVAAEKARSEMHFKRDTPLTFKERPLFVTFADTQRKNAKWYIRTAVSYGECFYWRVYGKCKELESKQCRFAHHDCCDRADQDMFITKTISFEGYEQKDPKDTQYSLPKKNFTFLQDWYQQELRLRYKHLLKDILKIEWHTDDSYQNFADKQKSSEEDWSEWDTVAKPAKLKEEDSVFMTTVREQEPITDWPVFKKHLF</sequence>
<feature type="domain" description="RRM" evidence="5">
    <location>
        <begin position="48"/>
        <end position="129"/>
    </location>
</feature>
<dbReference type="SUPFAM" id="SSF54928">
    <property type="entry name" value="RNA-binding domain, RBD"/>
    <property type="match status" value="1"/>
</dbReference>
<comment type="caution">
    <text evidence="6">The sequence shown here is derived from an EMBL/GenBank/DDBJ whole genome shotgun (WGS) entry which is preliminary data.</text>
</comment>
<dbReference type="Gene3D" id="3.30.70.330">
    <property type="match status" value="1"/>
</dbReference>
<dbReference type="PROSITE" id="PS50102">
    <property type="entry name" value="RRM"/>
    <property type="match status" value="1"/>
</dbReference>
<evidence type="ECO:0000256" key="2">
    <source>
        <dbReference type="ARBA" id="ARBA00022884"/>
    </source>
</evidence>
<evidence type="ECO:0000313" key="7">
    <source>
        <dbReference type="Proteomes" id="UP000288716"/>
    </source>
</evidence>
<gene>
    <name evidence="6" type="ORF">B4U80_11852</name>
</gene>
<dbReference type="PANTHER" id="PTHR24012">
    <property type="entry name" value="RNA BINDING PROTEIN"/>
    <property type="match status" value="1"/>
</dbReference>
<evidence type="ECO:0000256" key="4">
    <source>
        <dbReference type="SAM" id="MobiDB-lite"/>
    </source>
</evidence>